<sequence>MQKSPLLLYSMTLLVNLPSNMSRVVFVPATPSRVVFAQDSSRPHASSVPDIHHTTIPTHTESKKKLGPITCASAVEGVVTGARTENDLEVKARDINNTSDKGRLKQNVAYWKSIGASEFVLNDIENGYVIPFIETPFDSSDFKANFEIEEKRLSKLLNAKSKNTFKTYSSYFKAWGRFCDEHGLQTIPAQPHHIAIFLTSYADQNISLSKLNAMVYAIAWAHSIAGYQDPCKSSLVID</sequence>
<evidence type="ECO:0008006" key="4">
    <source>
        <dbReference type="Google" id="ProtNLM"/>
    </source>
</evidence>
<evidence type="ECO:0000256" key="1">
    <source>
        <dbReference type="ARBA" id="ARBA00023125"/>
    </source>
</evidence>
<reference evidence="2" key="1">
    <citation type="submission" date="2022-11" db="EMBL/GenBank/DDBJ databases">
        <title>Centuries of genome instability and evolution in soft-shell clam transmissible cancer (bioRxiv).</title>
        <authorList>
            <person name="Hart S.F.M."/>
            <person name="Yonemitsu M.A."/>
            <person name="Giersch R.M."/>
            <person name="Beal B.F."/>
            <person name="Arriagada G."/>
            <person name="Davis B.W."/>
            <person name="Ostrander E.A."/>
            <person name="Goff S.P."/>
            <person name="Metzger M.J."/>
        </authorList>
    </citation>
    <scope>NUCLEOTIDE SEQUENCE</scope>
    <source>
        <strain evidence="2">MELC-2E11</strain>
        <tissue evidence="2">Siphon/mantle</tissue>
    </source>
</reference>
<dbReference type="EMBL" id="CP111018">
    <property type="protein sequence ID" value="WAR10357.1"/>
    <property type="molecule type" value="Genomic_DNA"/>
</dbReference>
<dbReference type="InterPro" id="IPR010998">
    <property type="entry name" value="Integrase_recombinase_N"/>
</dbReference>
<protein>
    <recommendedName>
        <fullName evidence="4">Core-binding (CB) domain-containing protein</fullName>
    </recommendedName>
</protein>
<accession>A0ABY7EK39</accession>
<keyword evidence="1" id="KW-0238">DNA-binding</keyword>
<keyword evidence="3" id="KW-1185">Reference proteome</keyword>
<name>A0ABY7EK39_MYAAR</name>
<dbReference type="Gene3D" id="1.10.150.130">
    <property type="match status" value="1"/>
</dbReference>
<evidence type="ECO:0000313" key="2">
    <source>
        <dbReference type="EMBL" id="WAR10357.1"/>
    </source>
</evidence>
<gene>
    <name evidence="2" type="ORF">MAR_035433</name>
</gene>
<evidence type="ECO:0000313" key="3">
    <source>
        <dbReference type="Proteomes" id="UP001164746"/>
    </source>
</evidence>
<organism evidence="2 3">
    <name type="scientific">Mya arenaria</name>
    <name type="common">Soft-shell clam</name>
    <dbReference type="NCBI Taxonomy" id="6604"/>
    <lineage>
        <taxon>Eukaryota</taxon>
        <taxon>Metazoa</taxon>
        <taxon>Spiralia</taxon>
        <taxon>Lophotrochozoa</taxon>
        <taxon>Mollusca</taxon>
        <taxon>Bivalvia</taxon>
        <taxon>Autobranchia</taxon>
        <taxon>Heteroconchia</taxon>
        <taxon>Euheterodonta</taxon>
        <taxon>Imparidentia</taxon>
        <taxon>Neoheterodontei</taxon>
        <taxon>Myida</taxon>
        <taxon>Myoidea</taxon>
        <taxon>Myidae</taxon>
        <taxon>Mya</taxon>
    </lineage>
</organism>
<proteinExistence type="predicted"/>
<dbReference type="SUPFAM" id="SSF47823">
    <property type="entry name" value="lambda integrase-like, N-terminal domain"/>
    <property type="match status" value="1"/>
</dbReference>
<dbReference type="Proteomes" id="UP001164746">
    <property type="component" value="Chromosome 7"/>
</dbReference>